<feature type="non-terminal residue" evidence="1">
    <location>
        <position position="1"/>
    </location>
</feature>
<accession>A0A383AGY0</accession>
<dbReference type="EMBL" id="UINC01192104">
    <property type="protein sequence ID" value="SVE07077.1"/>
    <property type="molecule type" value="Genomic_DNA"/>
</dbReference>
<proteinExistence type="predicted"/>
<organism evidence="1">
    <name type="scientific">marine metagenome</name>
    <dbReference type="NCBI Taxonomy" id="408172"/>
    <lineage>
        <taxon>unclassified sequences</taxon>
        <taxon>metagenomes</taxon>
        <taxon>ecological metagenomes</taxon>
    </lineage>
</organism>
<protein>
    <submittedName>
        <fullName evidence="1">Uncharacterized protein</fullName>
    </submittedName>
</protein>
<reference evidence="1" key="1">
    <citation type="submission" date="2018-05" db="EMBL/GenBank/DDBJ databases">
        <authorList>
            <person name="Lanie J.A."/>
            <person name="Ng W.-L."/>
            <person name="Kazmierczak K.M."/>
            <person name="Andrzejewski T.M."/>
            <person name="Davidsen T.M."/>
            <person name="Wayne K.J."/>
            <person name="Tettelin H."/>
            <person name="Glass J.I."/>
            <person name="Rusch D."/>
            <person name="Podicherti R."/>
            <person name="Tsui H.-C.T."/>
            <person name="Winkler M.E."/>
        </authorList>
    </citation>
    <scope>NUCLEOTIDE SEQUENCE</scope>
</reference>
<feature type="non-terminal residue" evidence="1">
    <location>
        <position position="251"/>
    </location>
</feature>
<evidence type="ECO:0000313" key="1">
    <source>
        <dbReference type="EMBL" id="SVE07077.1"/>
    </source>
</evidence>
<gene>
    <name evidence="1" type="ORF">METZ01_LOCUS459931</name>
</gene>
<sequence length="251" mass="29600">FFHSYFGRKYLLHFYLKLQLWPRWHTSLKEGIHYPKAKNREHLSLKKIDTDNKFEKYLFQSILRDIPISYLEGYKDLRIAANKLVNAKTIFTANAYIGNELFKVWSAEQVHSGSRLIISSHGGAFYPLYNWFNHEEKIGDPSIVWGKEWDDSQTRMPSNKIYFKVKDYDQGGRLLFVDYETTRYGFRCVSVPMGPLVLDVFNHNNQFLKSLDQTIINNVRVRPKSLGSWETELRYKDNFGENIISKVPTIL</sequence>
<dbReference type="AlphaFoldDB" id="A0A383AGY0"/>
<name>A0A383AGY0_9ZZZZ</name>